<feature type="coiled-coil region" evidence="9">
    <location>
        <begin position="1417"/>
        <end position="1560"/>
    </location>
</feature>
<dbReference type="GO" id="GO:0005634">
    <property type="term" value="C:nucleus"/>
    <property type="evidence" value="ECO:0007669"/>
    <property type="project" value="UniProtKB-SubCell"/>
</dbReference>
<dbReference type="Gene3D" id="3.30.310.50">
    <property type="entry name" value="Alpha-D-phosphohexomutase, C-terminal domain"/>
    <property type="match status" value="1"/>
</dbReference>
<comment type="subcellular location">
    <subcellularLocation>
        <location evidence="2">Cytoplasm</location>
    </subcellularLocation>
    <subcellularLocation>
        <location evidence="1">Nucleus</location>
    </subcellularLocation>
</comment>
<feature type="compositionally biased region" description="Polar residues" evidence="10">
    <location>
        <begin position="22"/>
        <end position="40"/>
    </location>
</feature>
<dbReference type="Proteomes" id="UP000277928">
    <property type="component" value="Unassembled WGS sequence"/>
</dbReference>
<dbReference type="STRING" id="42156.A0A3P6S1N9"/>
<dbReference type="InterPro" id="IPR000237">
    <property type="entry name" value="GRIP_dom"/>
</dbReference>
<dbReference type="PANTHER" id="PTHR19327">
    <property type="entry name" value="GOLGIN"/>
    <property type="match status" value="1"/>
</dbReference>
<dbReference type="SMART" id="SM00755">
    <property type="entry name" value="Grip"/>
    <property type="match status" value="1"/>
</dbReference>
<keyword evidence="6" id="KW-0539">Nucleus</keyword>
<evidence type="ECO:0000256" key="9">
    <source>
        <dbReference type="SAM" id="Coils"/>
    </source>
</evidence>
<dbReference type="Gene3D" id="1.10.220.60">
    <property type="entry name" value="GRIP domain"/>
    <property type="match status" value="1"/>
</dbReference>
<dbReference type="Pfam" id="PF09341">
    <property type="entry name" value="Pcc1"/>
    <property type="match status" value="1"/>
</dbReference>
<dbReference type="GO" id="GO:0008033">
    <property type="term" value="P:tRNA processing"/>
    <property type="evidence" value="ECO:0007669"/>
    <property type="project" value="UniProtKB-KW"/>
</dbReference>
<dbReference type="PANTHER" id="PTHR19327:SF0">
    <property type="entry name" value="GOLGIN SUBFAMILY A MEMBER 4"/>
    <property type="match status" value="1"/>
</dbReference>
<comment type="function">
    <text evidence="7">Component of the EKC/KEOPS complex that is required for the formation of a threonylcarbamoyl group on adenosine at position 37 (t(6)A37) in tRNAs that read codons beginning with adenine. The complex is probably involved in the transfer of the threonylcarbamoyl moiety of threonylcarbamoyl-AMP (TC-AMP) to the N6 group of A37. LAGE3 functions as a dimerization module for the complex.</text>
</comment>
<keyword evidence="5" id="KW-0819">tRNA processing</keyword>
<feature type="coiled-coil region" evidence="9">
    <location>
        <begin position="1036"/>
        <end position="1151"/>
    </location>
</feature>
<protein>
    <recommendedName>
        <fullName evidence="8">L antigen family member 3</fullName>
    </recommendedName>
</protein>
<evidence type="ECO:0000313" key="13">
    <source>
        <dbReference type="Proteomes" id="UP000277928"/>
    </source>
</evidence>
<reference evidence="12 13" key="1">
    <citation type="submission" date="2018-08" db="EMBL/GenBank/DDBJ databases">
        <authorList>
            <person name="Laetsch R D."/>
            <person name="Stevens L."/>
            <person name="Kumar S."/>
            <person name="Blaxter L. M."/>
        </authorList>
    </citation>
    <scope>NUCLEOTIDE SEQUENCE [LARGE SCALE GENOMIC DNA]</scope>
</reference>
<dbReference type="EMBL" id="UYRX01000007">
    <property type="protein sequence ID" value="VDK68086.1"/>
    <property type="molecule type" value="Genomic_DNA"/>
</dbReference>
<feature type="region of interest" description="Disordered" evidence="10">
    <location>
        <begin position="13"/>
        <end position="40"/>
    </location>
</feature>
<feature type="coiled-coil region" evidence="9">
    <location>
        <begin position="1198"/>
        <end position="1260"/>
    </location>
</feature>
<feature type="coiled-coil region" evidence="9">
    <location>
        <begin position="484"/>
        <end position="583"/>
    </location>
</feature>
<feature type="coiled-coil region" evidence="9">
    <location>
        <begin position="324"/>
        <end position="439"/>
    </location>
</feature>
<evidence type="ECO:0000313" key="12">
    <source>
        <dbReference type="EMBL" id="VDK68086.1"/>
    </source>
</evidence>
<keyword evidence="13" id="KW-1185">Reference proteome</keyword>
<dbReference type="GO" id="GO:0031267">
    <property type="term" value="F:small GTPase binding"/>
    <property type="evidence" value="ECO:0007669"/>
    <property type="project" value="TreeGrafter"/>
</dbReference>
<evidence type="ECO:0000256" key="3">
    <source>
        <dbReference type="ARBA" id="ARBA00007073"/>
    </source>
</evidence>
<dbReference type="OrthoDB" id="5322683at2759"/>
<dbReference type="OMA" id="TPSMELH"/>
<evidence type="ECO:0000256" key="5">
    <source>
        <dbReference type="ARBA" id="ARBA00022694"/>
    </source>
</evidence>
<dbReference type="Pfam" id="PF01465">
    <property type="entry name" value="GRIP"/>
    <property type="match status" value="1"/>
</dbReference>
<dbReference type="InterPro" id="IPR015419">
    <property type="entry name" value="CTAG/Pcc1"/>
</dbReference>
<evidence type="ECO:0000256" key="7">
    <source>
        <dbReference type="ARBA" id="ARBA00053047"/>
    </source>
</evidence>
<dbReference type="FunFam" id="3.30.310.50:FF:000005">
    <property type="entry name" value="L antigen family member 3"/>
    <property type="match status" value="1"/>
</dbReference>
<feature type="coiled-coil region" evidence="9">
    <location>
        <begin position="632"/>
        <end position="895"/>
    </location>
</feature>
<name>A0A3P6S1N9_LITSI</name>
<evidence type="ECO:0000256" key="2">
    <source>
        <dbReference type="ARBA" id="ARBA00004496"/>
    </source>
</evidence>
<organism evidence="12 13">
    <name type="scientific">Litomosoides sigmodontis</name>
    <name type="common">Filarial nematode worm</name>
    <dbReference type="NCBI Taxonomy" id="42156"/>
    <lineage>
        <taxon>Eukaryota</taxon>
        <taxon>Metazoa</taxon>
        <taxon>Ecdysozoa</taxon>
        <taxon>Nematoda</taxon>
        <taxon>Chromadorea</taxon>
        <taxon>Rhabditida</taxon>
        <taxon>Spirurina</taxon>
        <taxon>Spiruromorpha</taxon>
        <taxon>Filarioidea</taxon>
        <taxon>Onchocercidae</taxon>
        <taxon>Litomosoides</taxon>
    </lineage>
</organism>
<proteinExistence type="inferred from homology"/>
<evidence type="ECO:0000259" key="11">
    <source>
        <dbReference type="PROSITE" id="PS50913"/>
    </source>
</evidence>
<gene>
    <name evidence="12" type="ORF">NLS_LOCUS324</name>
</gene>
<comment type="similarity">
    <text evidence="3">Belongs to the CTAG/PCC1 family.</text>
</comment>
<feature type="coiled-coil region" evidence="9">
    <location>
        <begin position="1593"/>
        <end position="1620"/>
    </location>
</feature>
<accession>A0A3P6S1N9</accession>
<dbReference type="GO" id="GO:0005794">
    <property type="term" value="C:Golgi apparatus"/>
    <property type="evidence" value="ECO:0007669"/>
    <property type="project" value="TreeGrafter"/>
</dbReference>
<dbReference type="Gene3D" id="1.20.1170.10">
    <property type="match status" value="1"/>
</dbReference>
<feature type="coiled-coil region" evidence="9">
    <location>
        <begin position="942"/>
        <end position="980"/>
    </location>
</feature>
<evidence type="ECO:0000256" key="1">
    <source>
        <dbReference type="ARBA" id="ARBA00004123"/>
    </source>
</evidence>
<sequence>MEESTKLSEYLMNDGKQLPEVVNNSAGSSDENTLESSSAGENHKAILHIDLGNEEKAQIICKTLAVDKEPLRSTAKRTYSVRGHHLVVEIVSLDAKHLQKSIDNLFDMCYLAKQTFEEVTRYRFKMSNNAADASLGRSDELEFDMFKGLKSKLEDEAKRLHATVSQYSENIAQQVRSGVNDVGGDRGEQTQRLFNSGVMKTSPNFLGDESGNDFDAQQLDEQNPNGSALMHEMPEEDLLGESRHRHSSSGSFESERSTIFLLQTSSQVIELVRFSSFSNFFSAIPGMLSSGHRLNTITSDVESESVTNSSQFQSASKEQISTVLHKLQGRAESYKDKYRRLVQMYNELVRENEKCRSVLLTTQDKALDRIAKLREKNRELTEKVQEMEAREGETGDNIKELQEFVEKCHTSIEEKEEKMRQLTEENERLQKIIKVSYDEKEISDLAVQRVTAEWKGRVDCLEGEWSKRLSDSEEAGTLAIAKVKAEMHRALEEKDAELQVARARCKSLELSGAEAQRQIDELKAAVDALENEKADMVEKLSEAKQQGVKAVRFEEEEKRLELKREMEKKRDKEKEEDERLFKEMIMKNDEQWALKFKEQEEQMQLAIEEREMQKVAAVIEHDRKNENLGVQVEQLTAEKLHLKSVLDDLKERHRQQMEELCISVEASKERHQQEINEIKNKEEEILVALKNDFEAVMKSKKELEDELEELKNSKQSAVEEAESRNEELIRELAIERQTIDHLKKQHEDEMNTVRSEILTLKENYEEVLKQNNAKEELVQKDAELGELKQKLIEFNQRLSNKEKEMEELYGSLEQKTAAIMSLESEKEVLHAELSSTRELSKIHQHLQQQLKAAQMERDEAEKKYLEMEGRVQKAAQELEVDRRILQQEKQQLIKEKLDNHQWIEAKMNKNETEEMTCKVQQEEVRRADSDIHSKGALLIDTNEELGNQIENQQAQIKKLKEEKQALIKELGQLKEKVESEPKENDVLKKEINVLGRFMECDDTCLKSDSVFPERVELKEPCVFHDKKLSSSKADSFKEKDDIIDELRNKLNMLENEKSSFMDNIETLQRNLQEIVEEKNKMMKEMDDIRDSRDNLKIKVDEMEANVREALCEKDLEVEKLKKELEDQIGEASRLRSAVAFAENELKETLSKLGDMMTKNEELGTLNEKLRVEFLQKENIVSEMQKKMKEQGMKESADLELLKKSLDEEQKRRVVVEDELVKRKRALDKMKIELKERKSNEDFLEAELNKEKKEKEEEQMIRDQFAVALKNANYSLEEAQKQLAELDFVQLQKDRFVAKLSIAKEDCESIVQHLEQENEKRIEEIKKKAEQKILRMREQCETDGKTAKAELLLQIDEMRSQISEKDFQIEEQKLNINFLEQKLLDEGQKEKIIDDLRADIQAMSDERDIGLSKCAEMKKKLNSMCIDAEETKKQIESQSQRITSLEDELKNVNTHNARLRESVQVTEQLEQERKMLLDENENFGKEVERLRLEITTLQKTTREESAKVAAKVESERNRLLRDLQKEIKQLYHDLNERTQQLDEAQSKLQELSANKTENDEIGDSGYKTGGQAARLRTTSDLIEQTDFEELCALREQVAEYQKQLENTKEAYRKELSLLGAKQSCTEKFNVIGLESITNGSTLREMNDNSVVFAQHTEAEYLRNVLYRYMNERETLGKESVTLARVIATVARFSHEQVNAVVAKEEQRNYGWVGGTMQGLISSASSLSSR</sequence>
<dbReference type="PROSITE" id="PS50913">
    <property type="entry name" value="GRIP"/>
    <property type="match status" value="1"/>
</dbReference>
<evidence type="ECO:0000256" key="6">
    <source>
        <dbReference type="ARBA" id="ARBA00023242"/>
    </source>
</evidence>
<feature type="region of interest" description="Disordered" evidence="10">
    <location>
        <begin position="206"/>
        <end position="229"/>
    </location>
</feature>
<feature type="domain" description="GRIP" evidence="11">
    <location>
        <begin position="1650"/>
        <end position="1702"/>
    </location>
</feature>
<evidence type="ECO:0000256" key="4">
    <source>
        <dbReference type="ARBA" id="ARBA00022490"/>
    </source>
</evidence>
<keyword evidence="9" id="KW-0175">Coiled coil</keyword>
<evidence type="ECO:0000256" key="8">
    <source>
        <dbReference type="ARBA" id="ARBA00076355"/>
    </source>
</evidence>
<dbReference type="SUPFAM" id="SSF101283">
    <property type="entry name" value="GRIP domain"/>
    <property type="match status" value="1"/>
</dbReference>
<dbReference type="GO" id="GO:0048193">
    <property type="term" value="P:Golgi vesicle transport"/>
    <property type="evidence" value="ECO:0007669"/>
    <property type="project" value="TreeGrafter"/>
</dbReference>
<feature type="coiled-coil region" evidence="9">
    <location>
        <begin position="1296"/>
        <end position="1338"/>
    </location>
</feature>
<keyword evidence="4" id="KW-0963">Cytoplasm</keyword>
<evidence type="ECO:0000256" key="10">
    <source>
        <dbReference type="SAM" id="MobiDB-lite"/>
    </source>
</evidence>